<dbReference type="Pfam" id="PF23092">
    <property type="entry name" value="Ubiquitin_6"/>
    <property type="match status" value="1"/>
</dbReference>
<feature type="region of interest" description="Disordered" evidence="4">
    <location>
        <begin position="976"/>
        <end position="1157"/>
    </location>
</feature>
<feature type="compositionally biased region" description="Polar residues" evidence="4">
    <location>
        <begin position="992"/>
        <end position="1008"/>
    </location>
</feature>
<dbReference type="InterPro" id="IPR057126">
    <property type="entry name" value="NAV1-like_ubiquitin-like"/>
</dbReference>
<dbReference type="CDD" id="cd00009">
    <property type="entry name" value="AAA"/>
    <property type="match status" value="1"/>
</dbReference>
<feature type="compositionally biased region" description="Polar residues" evidence="4">
    <location>
        <begin position="586"/>
        <end position="642"/>
    </location>
</feature>
<feature type="compositionally biased region" description="Polar residues" evidence="4">
    <location>
        <begin position="1133"/>
        <end position="1151"/>
    </location>
</feature>
<evidence type="ECO:0000256" key="3">
    <source>
        <dbReference type="SAM" id="Coils"/>
    </source>
</evidence>
<feature type="compositionally biased region" description="Low complexity" evidence="4">
    <location>
        <begin position="132"/>
        <end position="159"/>
    </location>
</feature>
<feature type="coiled-coil region" evidence="3">
    <location>
        <begin position="1477"/>
        <end position="1504"/>
    </location>
</feature>
<feature type="compositionally biased region" description="Polar residues" evidence="4">
    <location>
        <begin position="1666"/>
        <end position="1678"/>
    </location>
</feature>
<feature type="compositionally biased region" description="Basic and acidic residues" evidence="4">
    <location>
        <begin position="342"/>
        <end position="357"/>
    </location>
</feature>
<feature type="domain" description="AAA+ ATPase" evidence="5">
    <location>
        <begin position="1963"/>
        <end position="2116"/>
    </location>
</feature>
<comment type="similarity">
    <text evidence="1">Belongs to the Nav/unc-53 family.</text>
</comment>
<feature type="compositionally biased region" description="Polar residues" evidence="4">
    <location>
        <begin position="79"/>
        <end position="90"/>
    </location>
</feature>
<keyword evidence="2 3" id="KW-0175">Coiled coil</keyword>
<feature type="compositionally biased region" description="Polar residues" evidence="4">
    <location>
        <begin position="2270"/>
        <end position="2283"/>
    </location>
</feature>
<dbReference type="Pfam" id="PF25408">
    <property type="entry name" value="AAA_lid_NAV1"/>
    <property type="match status" value="1"/>
</dbReference>
<feature type="compositionally biased region" description="Basic and acidic residues" evidence="4">
    <location>
        <begin position="917"/>
        <end position="928"/>
    </location>
</feature>
<feature type="compositionally biased region" description="Basic and acidic residues" evidence="4">
    <location>
        <begin position="274"/>
        <end position="287"/>
    </location>
</feature>
<feature type="compositionally biased region" description="Polar residues" evidence="4">
    <location>
        <begin position="61"/>
        <end position="70"/>
    </location>
</feature>
<feature type="compositionally biased region" description="Low complexity" evidence="4">
    <location>
        <begin position="1606"/>
        <end position="1624"/>
    </location>
</feature>
<feature type="compositionally biased region" description="Low complexity" evidence="4">
    <location>
        <begin position="113"/>
        <end position="125"/>
    </location>
</feature>
<dbReference type="Pfam" id="PF00004">
    <property type="entry name" value="AAA"/>
    <property type="match status" value="1"/>
</dbReference>
<dbReference type="InterPro" id="IPR003959">
    <property type="entry name" value="ATPase_AAA_core"/>
</dbReference>
<feature type="compositionally biased region" description="Basic and acidic residues" evidence="4">
    <location>
        <begin position="1110"/>
        <end position="1130"/>
    </location>
</feature>
<feature type="non-terminal residue" evidence="7">
    <location>
        <position position="1"/>
    </location>
</feature>
<feature type="compositionally biased region" description="Basic and acidic residues" evidence="4">
    <location>
        <begin position="1702"/>
        <end position="1711"/>
    </location>
</feature>
<feature type="compositionally biased region" description="Basic and acidic residues" evidence="4">
    <location>
        <begin position="1019"/>
        <end position="1036"/>
    </location>
</feature>
<feature type="region of interest" description="Disordered" evidence="4">
    <location>
        <begin position="460"/>
        <end position="486"/>
    </location>
</feature>
<evidence type="ECO:0000313" key="6">
    <source>
        <dbReference type="Proteomes" id="UP000694941"/>
    </source>
</evidence>
<feature type="compositionally biased region" description="Low complexity" evidence="4">
    <location>
        <begin position="1392"/>
        <end position="1408"/>
    </location>
</feature>
<dbReference type="SUPFAM" id="SSF52540">
    <property type="entry name" value="P-loop containing nucleoside triphosphate hydrolases"/>
    <property type="match status" value="2"/>
</dbReference>
<organism evidence="6 7">
    <name type="scientific">Limulus polyphemus</name>
    <name type="common">Atlantic horseshoe crab</name>
    <dbReference type="NCBI Taxonomy" id="6850"/>
    <lineage>
        <taxon>Eukaryota</taxon>
        <taxon>Metazoa</taxon>
        <taxon>Ecdysozoa</taxon>
        <taxon>Arthropoda</taxon>
        <taxon>Chelicerata</taxon>
        <taxon>Merostomata</taxon>
        <taxon>Xiphosura</taxon>
        <taxon>Limulidae</taxon>
        <taxon>Limulus</taxon>
    </lineage>
</organism>
<gene>
    <name evidence="7" type="primary">LOC106467402</name>
</gene>
<name>A0ABM1T5Y1_LIMPO</name>
<feature type="compositionally biased region" description="Low complexity" evidence="4">
    <location>
        <begin position="1306"/>
        <end position="1320"/>
    </location>
</feature>
<proteinExistence type="inferred from homology"/>
<evidence type="ECO:0000256" key="4">
    <source>
        <dbReference type="SAM" id="MobiDB-lite"/>
    </source>
</evidence>
<feature type="compositionally biased region" description="Basic and acidic residues" evidence="4">
    <location>
        <begin position="546"/>
        <end position="563"/>
    </location>
</feature>
<feature type="region of interest" description="Disordered" evidence="4">
    <location>
        <begin position="2232"/>
        <end position="2252"/>
    </location>
</feature>
<feature type="compositionally biased region" description="Basic and acidic residues" evidence="4">
    <location>
        <begin position="295"/>
        <end position="319"/>
    </location>
</feature>
<feature type="compositionally biased region" description="Basic and acidic residues" evidence="4">
    <location>
        <begin position="33"/>
        <end position="43"/>
    </location>
</feature>
<evidence type="ECO:0000313" key="7">
    <source>
        <dbReference type="RefSeq" id="XP_022251287.1"/>
    </source>
</evidence>
<feature type="region of interest" description="Disordered" evidence="4">
    <location>
        <begin position="2270"/>
        <end position="2306"/>
    </location>
</feature>
<keyword evidence="6" id="KW-1185">Reference proteome</keyword>
<feature type="compositionally biased region" description="Polar residues" evidence="4">
    <location>
        <begin position="2291"/>
        <end position="2306"/>
    </location>
</feature>
<dbReference type="InterPro" id="IPR039041">
    <property type="entry name" value="Nav/unc-53"/>
</dbReference>
<dbReference type="InterPro" id="IPR003593">
    <property type="entry name" value="AAA+_ATPase"/>
</dbReference>
<feature type="region of interest" description="Disordered" evidence="4">
    <location>
        <begin position="1343"/>
        <end position="1413"/>
    </location>
</feature>
<dbReference type="GeneID" id="106467402"/>
<feature type="region of interest" description="Disordered" evidence="4">
    <location>
        <begin position="586"/>
        <end position="674"/>
    </location>
</feature>
<feature type="compositionally biased region" description="Polar residues" evidence="4">
    <location>
        <begin position="1692"/>
        <end position="1701"/>
    </location>
</feature>
<feature type="region of interest" description="Disordered" evidence="4">
    <location>
        <begin position="883"/>
        <end position="959"/>
    </location>
</feature>
<accession>A0ABM1T5Y1</accession>
<dbReference type="InterPro" id="IPR057568">
    <property type="entry name" value="CortBP2_NAV1-like_AAA_lid"/>
</dbReference>
<dbReference type="Gene3D" id="3.40.50.300">
    <property type="entry name" value="P-loop containing nucleotide triphosphate hydrolases"/>
    <property type="match status" value="1"/>
</dbReference>
<feature type="region of interest" description="Disordered" evidence="4">
    <location>
        <begin position="1592"/>
        <end position="1716"/>
    </location>
</feature>
<feature type="compositionally biased region" description="Polar residues" evidence="4">
    <location>
        <begin position="2241"/>
        <end position="2251"/>
    </location>
</feature>
<feature type="compositionally biased region" description="Low complexity" evidence="4">
    <location>
        <begin position="372"/>
        <end position="388"/>
    </location>
</feature>
<feature type="compositionally biased region" description="Polar residues" evidence="4">
    <location>
        <begin position="883"/>
        <end position="898"/>
    </location>
</feature>
<dbReference type="PANTHER" id="PTHR12784:SF28">
    <property type="entry name" value="PROTEIN SICKIE"/>
    <property type="match status" value="1"/>
</dbReference>
<feature type="compositionally biased region" description="Basic residues" evidence="4">
    <location>
        <begin position="655"/>
        <end position="669"/>
    </location>
</feature>
<evidence type="ECO:0000259" key="5">
    <source>
        <dbReference type="SMART" id="SM00382"/>
    </source>
</evidence>
<feature type="region of interest" description="Disordered" evidence="4">
    <location>
        <begin position="1292"/>
        <end position="1328"/>
    </location>
</feature>
<feature type="compositionally biased region" description="Low complexity" evidence="4">
    <location>
        <begin position="178"/>
        <end position="194"/>
    </location>
</feature>
<feature type="compositionally biased region" description="Low complexity" evidence="4">
    <location>
        <begin position="1088"/>
        <end position="1107"/>
    </location>
</feature>
<evidence type="ECO:0000256" key="2">
    <source>
        <dbReference type="ARBA" id="ARBA00023054"/>
    </source>
</evidence>
<dbReference type="RefSeq" id="XP_022251287.1">
    <property type="nucleotide sequence ID" value="XM_022395579.1"/>
</dbReference>
<feature type="compositionally biased region" description="Basic and acidic residues" evidence="4">
    <location>
        <begin position="979"/>
        <end position="991"/>
    </location>
</feature>
<feature type="region of interest" description="Disordered" evidence="4">
    <location>
        <begin position="1"/>
        <end position="390"/>
    </location>
</feature>
<feature type="region of interest" description="Disordered" evidence="4">
    <location>
        <begin position="544"/>
        <end position="567"/>
    </location>
</feature>
<dbReference type="PANTHER" id="PTHR12784">
    <property type="entry name" value="STEERIN"/>
    <property type="match status" value="1"/>
</dbReference>
<dbReference type="Proteomes" id="UP000694941">
    <property type="component" value="Unplaced"/>
</dbReference>
<sequence length="2306" mass="251854">AGSLVPKAPSADSSRSGSPHGSFIPQPRGGVVTRDRNSTDRSQSRPSSTSSTSSIPHFPVKSSSGVTLRNSPGVAISLGSKNSPYNNNSMLDKFKIFNSKEKSGDKVKGGAFSKRTSSSSGFSSARSERSDSSNSICSEPKSGSTPEGPETSTSPTSPGINSPKIVVKNFAKKTFGRNSTSSSKSNSIKTTNSSKDIESTKPNSVKPTYSKLPSCAAVLKENSENKESSFQNEKYERTTHKEKSDSKDSCAQKVKSDLSKQKDRTQYKENNLSLDRKPCSQKGKTERTGLGAAKVRPDRAEPGLEKNRSEQIPRDKLEDSEGGAEKGSAQSTNCHYHKGNPQHRDLNLLKDSPECNEKNSGVVGFEASTTNTSAIKSSSKTVTTATTKPQQSKYFEENQIAEGKEIPNRQSKISSLVPKTERALKTLSSEIPCNIAKEKSYNIVGTSYSDSSDSMLGQMDNSSNLKPTAAVKGTSKPRKEDFQKYKNTDTSLNCKEGCKKSMERQDSLDMRASSDTTLTSFCDKQRDEQVTNLQKKEVDVGTCQEAESRSSTKLDRSGSDRCLDGSQNGVSVAKVSPIMSNDVTVCSKSKSTERGTGSCESENKKNINSFETGRNTESQEYQDCSPQSPRSQETTQAKTTSDVLDAEGVRDLTHKKGNQPGVKKNKKHDPRATAPFSKDMTIIEESDDIMVNIKPMQPLTRVSPYGYIRGLGPLSSSRNMTNRLHMPNFRLPSDTGSISGGKIGLSRHILTTDDSSKIYGVPVKRSLGSSHAFMDMDYVSDMDCMDIAAGYMSDGDVLRPNPVYRAEDICSGYMSEGGGFLYSRRVSSKASGKDMSSKPINVLQDDRNIKSYQQRLLHKLGLDDSSSISSGLSDAIADISTDDNLTGSSLSSETNQYGSLKRTSRDGANKYSLSNENKNRRVWDEHVHGVSAPARSSSGRSGNVEKTDSSMQTESSAFHQMSSAVWKKYLQQQQHARAGKTESEARYKDNKNCSVSANEKKSSSVNEGQKSKHKTLGQKTEDGKYQDFDPRIEKSSRNGRSTSPKLSKMNSDSVNQMGQPARDLRKAQGSRAVIMGNSTSYEVGKRPSSISSVSSNGSSKTGSSKTHSNSRKEKSEETKNNDIYHVESLDINHVQSSSLPRNVSTASSSGKSIYDRREKIKVSTNTQTNTHEMHVFGGSTALSDSEYSSLGRKSSKQCSLMSPTVGGLRERVYGTRSLINGSSNSDYVILSGFPPRERSIHPRLSTSSRPNDGDMGNYANIEHLGISSSLPSSNSSTYAWLRYSGSSGASVISGTGNRSCSGGGLTEAESMESLSSTSSSVHAQIQHARANSLTHARLMIHQKELSGSPRLSRSNSIRSTKSEKLYPSMLQRSDEVDNGYSGSASLAGHPASSGQPSSPNTNSNNQGTQRYLFPVSPVNPLPQTSNASAVPSSVRFSGSMPHYMGGMLSKISNKEDEMHGSSLSVVSSTSSVYSTAEDKQTQEIKKLKRELELANEKIATLTSQLTTNAHMVAAFEQSLSNMTNRLHHLTASAEQKDSELGELRSTIEALSKQSAEAGLTKIALQSMQAVQRSTNGANLVRRHTFNNTKEHALQEHKMSRQMSTDSVSSVNSLSSGNSGNSRSGEMSDGKDKKKKKGWLRSSFSKAFSRSKKNKNGSVSDVEDIRQFQSDSSTPNSPLLGSHHINGGILGNTVKSSHSSSELYEKDGDRSSETVNKLKKQLREKEMVITDIRLESLTSAQQLETLKETVSKMQNEMVNLKQDNSRLQKLVSTDSLTSSQTSLLLRNSAESLEKRLSASECSGPSGLDIYLTDAANDREGKHVTISVFLGCHGDYNKFKTQNENISEVLIGALSVSGKTKWDIMDNVLKRIFKEYVQRIDPVSNLGLNTESVLSYHIGEIVRAKENKNSNAELPELLPCGYLVGDDMQIRITLKGTSQSSVEGLTFETLIPKSIIQRYVSLLMEHRRIILCGPSGTGKTYLAQKLAEYLVLRNGKEVSPGAIATFGVDHKSAKELRQYLTNVAEQCESSNPSDLPTVIILDNLHHVGSLGEVFNGFLSAKYQKCPYIIGTMNQATCSTTNLQLHHNFRWVLCANHMEPVKGFLGRYLRRKLVEHEIQSGSQNPELTTIIDWMPKVWAHLNKFLETHSSSDVTIGPRLFLSCPIDVASSQVWFTDLWNYSIVPYLLEAVREGLQLYGRRAPWDDPADWVYESYPWPTSGEGEWPQLLRLRPEDVGYESHPSPGATTKGSQGAQSDVEADPLLNMLMRLQEAASCSSPHGNDGDTTISDHDHTFTSTDLMTGDTVESTL</sequence>
<feature type="compositionally biased region" description="Basic and acidic residues" evidence="4">
    <location>
        <begin position="92"/>
        <end position="108"/>
    </location>
</feature>
<dbReference type="InterPro" id="IPR027417">
    <property type="entry name" value="P-loop_NTPase"/>
</dbReference>
<evidence type="ECO:0000256" key="1">
    <source>
        <dbReference type="ARBA" id="ARBA00006255"/>
    </source>
</evidence>
<reference evidence="7" key="1">
    <citation type="submission" date="2025-08" db="UniProtKB">
        <authorList>
            <consortium name="RefSeq"/>
        </authorList>
    </citation>
    <scope>IDENTIFICATION</scope>
    <source>
        <tissue evidence="7">Muscle</tissue>
    </source>
</reference>
<feature type="compositionally biased region" description="Low complexity" evidence="4">
    <location>
        <begin position="931"/>
        <end position="942"/>
    </location>
</feature>
<feature type="compositionally biased region" description="Basic and acidic residues" evidence="4">
    <location>
        <begin position="477"/>
        <end position="486"/>
    </location>
</feature>
<dbReference type="SMART" id="SM00382">
    <property type="entry name" value="AAA"/>
    <property type="match status" value="1"/>
</dbReference>
<feature type="compositionally biased region" description="Polar residues" evidence="4">
    <location>
        <begin position="1349"/>
        <end position="1359"/>
    </location>
</feature>
<feature type="compositionally biased region" description="Basic and acidic residues" evidence="4">
    <location>
        <begin position="221"/>
        <end position="267"/>
    </location>
</feature>
<feature type="compositionally biased region" description="Low complexity" evidence="4">
    <location>
        <begin position="44"/>
        <end position="54"/>
    </location>
</feature>
<feature type="compositionally biased region" description="Polar residues" evidence="4">
    <location>
        <begin position="949"/>
        <end position="959"/>
    </location>
</feature>
<feature type="compositionally biased region" description="Polar residues" evidence="4">
    <location>
        <begin position="1038"/>
        <end position="1058"/>
    </location>
</feature>
<protein>
    <submittedName>
        <fullName evidence="7">Neuron navigator 3-like</fullName>
    </submittedName>
</protein>